<dbReference type="Gene3D" id="1.10.357.10">
    <property type="entry name" value="Tetracycline Repressor, domain 2"/>
    <property type="match status" value="1"/>
</dbReference>
<sequence length="203" mass="22941">MGRPVTRDTRRADILRVARDLMSEQDAGAPRIADVARAMALTPNAIRYYFRNNAVLLHAVHTHCVERFIVARAAELATIDDPRRRLVRAMELGLPTSPLDAEWWTTLRPLLNSEPTPELGAIAGALFEQQRKIYEEVLASGVEQGVFRPRHSVDDIARMLLIMEDYLGFRIVSLDPNFNRSEALRLMREYAEASIGTDLTFAP</sequence>
<organism evidence="4 5">
    <name type="scientific">Nocardia neocaledoniensis</name>
    <dbReference type="NCBI Taxonomy" id="236511"/>
    <lineage>
        <taxon>Bacteria</taxon>
        <taxon>Bacillati</taxon>
        <taxon>Actinomycetota</taxon>
        <taxon>Actinomycetes</taxon>
        <taxon>Mycobacteriales</taxon>
        <taxon>Nocardiaceae</taxon>
        <taxon>Nocardia</taxon>
    </lineage>
</organism>
<comment type="caution">
    <text evidence="4">The sequence shown here is derived from an EMBL/GenBank/DDBJ whole genome shotgun (WGS) entry which is preliminary data.</text>
</comment>
<dbReference type="PANTHER" id="PTHR30055">
    <property type="entry name" value="HTH-TYPE TRANSCRIPTIONAL REGULATOR RUTR"/>
    <property type="match status" value="1"/>
</dbReference>
<dbReference type="Proteomes" id="UP000246410">
    <property type="component" value="Unassembled WGS sequence"/>
</dbReference>
<dbReference type="InterPro" id="IPR050109">
    <property type="entry name" value="HTH-type_TetR-like_transc_reg"/>
</dbReference>
<dbReference type="EMBL" id="QGTL01000011">
    <property type="protein sequence ID" value="PWV71019.1"/>
    <property type="molecule type" value="Genomic_DNA"/>
</dbReference>
<evidence type="ECO:0000256" key="3">
    <source>
        <dbReference type="ARBA" id="ARBA00023163"/>
    </source>
</evidence>
<dbReference type="PANTHER" id="PTHR30055:SF234">
    <property type="entry name" value="HTH-TYPE TRANSCRIPTIONAL REGULATOR BETI"/>
    <property type="match status" value="1"/>
</dbReference>
<accession>A0A317N7M4</accession>
<evidence type="ECO:0000256" key="2">
    <source>
        <dbReference type="ARBA" id="ARBA00023125"/>
    </source>
</evidence>
<dbReference type="GO" id="GO:0003700">
    <property type="term" value="F:DNA-binding transcription factor activity"/>
    <property type="evidence" value="ECO:0007669"/>
    <property type="project" value="TreeGrafter"/>
</dbReference>
<reference evidence="4 5" key="1">
    <citation type="submission" date="2018-05" db="EMBL/GenBank/DDBJ databases">
        <title>Genomic Encyclopedia of Type Strains, Phase IV (KMG-IV): sequencing the most valuable type-strain genomes for metagenomic binning, comparative biology and taxonomic classification.</title>
        <authorList>
            <person name="Goeker M."/>
        </authorList>
    </citation>
    <scope>NUCLEOTIDE SEQUENCE [LARGE SCALE GENOMIC DNA]</scope>
    <source>
        <strain evidence="4 5">DSM 44717</strain>
    </source>
</reference>
<keyword evidence="1" id="KW-0805">Transcription regulation</keyword>
<name>A0A317N7M4_9NOCA</name>
<keyword evidence="3" id="KW-0804">Transcription</keyword>
<dbReference type="InterPro" id="IPR009057">
    <property type="entry name" value="Homeodomain-like_sf"/>
</dbReference>
<gene>
    <name evidence="4" type="ORF">DFR69_1118</name>
</gene>
<dbReference type="AlphaFoldDB" id="A0A317N7M4"/>
<dbReference type="GO" id="GO:0000976">
    <property type="term" value="F:transcription cis-regulatory region binding"/>
    <property type="evidence" value="ECO:0007669"/>
    <property type="project" value="TreeGrafter"/>
</dbReference>
<evidence type="ECO:0000256" key="1">
    <source>
        <dbReference type="ARBA" id="ARBA00023015"/>
    </source>
</evidence>
<keyword evidence="2" id="KW-0238">DNA-binding</keyword>
<proteinExistence type="predicted"/>
<keyword evidence="5" id="KW-1185">Reference proteome</keyword>
<evidence type="ECO:0000313" key="4">
    <source>
        <dbReference type="EMBL" id="PWV71019.1"/>
    </source>
</evidence>
<dbReference type="SUPFAM" id="SSF46689">
    <property type="entry name" value="Homeodomain-like"/>
    <property type="match status" value="1"/>
</dbReference>
<evidence type="ECO:0000313" key="5">
    <source>
        <dbReference type="Proteomes" id="UP000246410"/>
    </source>
</evidence>
<dbReference type="SUPFAM" id="SSF48498">
    <property type="entry name" value="Tetracyclin repressor-like, C-terminal domain"/>
    <property type="match status" value="1"/>
</dbReference>
<protein>
    <submittedName>
        <fullName evidence="4">TetR family transcriptional regulator</fullName>
    </submittedName>
</protein>
<dbReference type="InterPro" id="IPR036271">
    <property type="entry name" value="Tet_transcr_reg_TetR-rel_C_sf"/>
</dbReference>